<evidence type="ECO:0000256" key="2">
    <source>
        <dbReference type="ARBA" id="ARBA00018522"/>
    </source>
</evidence>
<accession>A0A1V4BR15</accession>
<name>A0A1V4BR15_MICAE</name>
<dbReference type="PIRSF" id="PIRSF000441">
    <property type="entry name" value="CysE"/>
    <property type="match status" value="1"/>
</dbReference>
<dbReference type="SUPFAM" id="SSF51161">
    <property type="entry name" value="Trimeric LpxA-like enzymes"/>
    <property type="match status" value="1"/>
</dbReference>
<comment type="similarity">
    <text evidence="1 6">Belongs to the transferase hexapeptide repeat family.</text>
</comment>
<dbReference type="CDD" id="cd03354">
    <property type="entry name" value="LbH_SAT"/>
    <property type="match status" value="1"/>
</dbReference>
<comment type="catalytic activity">
    <reaction evidence="6">
        <text>L-serine + acetyl-CoA = O-acetyl-L-serine + CoA</text>
        <dbReference type="Rhea" id="RHEA:24560"/>
        <dbReference type="ChEBI" id="CHEBI:33384"/>
        <dbReference type="ChEBI" id="CHEBI:57287"/>
        <dbReference type="ChEBI" id="CHEBI:57288"/>
        <dbReference type="ChEBI" id="CHEBI:58340"/>
        <dbReference type="EC" id="2.3.1.30"/>
    </reaction>
</comment>
<organism evidence="7 8">
    <name type="scientific">Microcystis aeruginosa KW</name>
    <dbReference type="NCBI Taxonomy" id="1960155"/>
    <lineage>
        <taxon>Bacteria</taxon>
        <taxon>Bacillati</taxon>
        <taxon>Cyanobacteriota</taxon>
        <taxon>Cyanophyceae</taxon>
        <taxon>Oscillatoriophycideae</taxon>
        <taxon>Chroococcales</taxon>
        <taxon>Microcystaceae</taxon>
        <taxon>Microcystis</taxon>
    </lineage>
</organism>
<dbReference type="InterPro" id="IPR001451">
    <property type="entry name" value="Hexapep"/>
</dbReference>
<dbReference type="RefSeq" id="WP_079207635.1">
    <property type="nucleotide sequence ID" value="NZ_MVGR01000004.1"/>
</dbReference>
<dbReference type="GO" id="GO:0043886">
    <property type="term" value="F:structural constituent of carboxysome shell"/>
    <property type="evidence" value="ECO:0007669"/>
    <property type="project" value="UniProtKB-ARBA"/>
</dbReference>
<evidence type="ECO:0000256" key="6">
    <source>
        <dbReference type="PIRNR" id="PIRNR000441"/>
    </source>
</evidence>
<keyword evidence="3 6" id="KW-0808">Transferase</keyword>
<comment type="caution">
    <text evidence="7">The sequence shown here is derived from an EMBL/GenBank/DDBJ whole genome shotgun (WGS) entry which is preliminary data.</text>
</comment>
<dbReference type="Gene3D" id="2.160.10.10">
    <property type="entry name" value="Hexapeptide repeat proteins"/>
    <property type="match status" value="1"/>
</dbReference>
<dbReference type="InterPro" id="IPR011004">
    <property type="entry name" value="Trimer_LpxA-like_sf"/>
</dbReference>
<dbReference type="GO" id="GO:0005737">
    <property type="term" value="C:cytoplasm"/>
    <property type="evidence" value="ECO:0007669"/>
    <property type="project" value="InterPro"/>
</dbReference>
<evidence type="ECO:0000313" key="8">
    <source>
        <dbReference type="Proteomes" id="UP000189835"/>
    </source>
</evidence>
<dbReference type="InterPro" id="IPR005881">
    <property type="entry name" value="Ser_O-AcTrfase"/>
</dbReference>
<gene>
    <name evidence="7" type="ORF">B1L04_12065</name>
</gene>
<evidence type="ECO:0000256" key="3">
    <source>
        <dbReference type="ARBA" id="ARBA00022679"/>
    </source>
</evidence>
<dbReference type="GO" id="GO:0006535">
    <property type="term" value="P:cysteine biosynthetic process from serine"/>
    <property type="evidence" value="ECO:0007669"/>
    <property type="project" value="InterPro"/>
</dbReference>
<dbReference type="Proteomes" id="UP000189835">
    <property type="component" value="Unassembled WGS sequence"/>
</dbReference>
<dbReference type="AlphaFoldDB" id="A0A1V4BR15"/>
<dbReference type="EC" id="2.3.1.30" evidence="6"/>
<evidence type="ECO:0000256" key="4">
    <source>
        <dbReference type="ARBA" id="ARBA00022737"/>
    </source>
</evidence>
<dbReference type="PANTHER" id="PTHR42811">
    <property type="entry name" value="SERINE ACETYLTRANSFERASE"/>
    <property type="match status" value="1"/>
</dbReference>
<dbReference type="PROSITE" id="PS00101">
    <property type="entry name" value="HEXAPEP_TRANSFERASES"/>
    <property type="match status" value="1"/>
</dbReference>
<dbReference type="EMBL" id="MVGR01000004">
    <property type="protein sequence ID" value="OPF16860.1"/>
    <property type="molecule type" value="Genomic_DNA"/>
</dbReference>
<evidence type="ECO:0000256" key="5">
    <source>
        <dbReference type="ARBA" id="ARBA00023315"/>
    </source>
</evidence>
<dbReference type="InterPro" id="IPR018357">
    <property type="entry name" value="Hexapep_transf_CS"/>
</dbReference>
<keyword evidence="4" id="KW-0677">Repeat</keyword>
<protein>
    <recommendedName>
        <fullName evidence="2 6">Serine acetyltransferase</fullName>
        <ecNumber evidence="6">2.3.1.30</ecNumber>
    </recommendedName>
</protein>
<dbReference type="GO" id="GO:0009001">
    <property type="term" value="F:serine O-acetyltransferase activity"/>
    <property type="evidence" value="ECO:0007669"/>
    <property type="project" value="UniProtKB-EC"/>
</dbReference>
<dbReference type="Pfam" id="PF00132">
    <property type="entry name" value="Hexapep"/>
    <property type="match status" value="1"/>
</dbReference>
<reference evidence="7 8" key="1">
    <citation type="submission" date="2017-02" db="EMBL/GenBank/DDBJ databases">
        <title>Genome sequence of Microcystis aeruginosa KW.</title>
        <authorList>
            <person name="Oh H.-M."/>
            <person name="Ahn C.-Y."/>
            <person name="Jeong H."/>
            <person name="Srivastava A."/>
            <person name="Lee H.-G."/>
            <person name="Kang S.-R."/>
        </authorList>
    </citation>
    <scope>NUCLEOTIDE SEQUENCE [LARGE SCALE GENOMIC DNA]</scope>
    <source>
        <strain evidence="7 8">KW</strain>
    </source>
</reference>
<dbReference type="GO" id="GO:0031470">
    <property type="term" value="C:carboxysome"/>
    <property type="evidence" value="ECO:0007669"/>
    <property type="project" value="UniProtKB-ARBA"/>
</dbReference>
<dbReference type="InterPro" id="IPR045304">
    <property type="entry name" value="LbH_SAT"/>
</dbReference>
<evidence type="ECO:0000256" key="1">
    <source>
        <dbReference type="ARBA" id="ARBA00007274"/>
    </source>
</evidence>
<evidence type="ECO:0000313" key="7">
    <source>
        <dbReference type="EMBL" id="OPF16860.1"/>
    </source>
</evidence>
<proteinExistence type="inferred from homology"/>
<keyword evidence="5 6" id="KW-0012">Acyltransferase</keyword>
<sequence>MKKLQSFQLMLAAIQADLDRYVVTDNLSWLEVVLTKRGFWATLQYRASRWIHFHFHFPILRSLLKAICLIWRLILEMITGIELPNRAEIGQGLFIPHAHGIIVHCDVQIGEYCNLSQEVTIGVAGRGEKAGVPKIGDRVYIAPGAKIFGSIIIGDNVAIGANAVVTKDLPDQAVAVGIPAKVISYQGSEDFILYRETPKNSQKVFPTSFQDRP</sequence>